<evidence type="ECO:0000256" key="1">
    <source>
        <dbReference type="RuleBase" id="RU003860"/>
    </source>
</evidence>
<dbReference type="GO" id="GO:0005759">
    <property type="term" value="C:mitochondrial matrix"/>
    <property type="evidence" value="ECO:0007669"/>
    <property type="project" value="TreeGrafter"/>
</dbReference>
<proteinExistence type="inferred from homology"/>
<protein>
    <submittedName>
        <fullName evidence="2">ZYBA0S07-05578g1_1</fullName>
    </submittedName>
</protein>
<dbReference type="Proteomes" id="UP000019375">
    <property type="component" value="Unassembled WGS sequence"/>
</dbReference>
<keyword evidence="3" id="KW-1185">Reference proteome</keyword>
<dbReference type="Gene3D" id="3.30.300.90">
    <property type="entry name" value="BolA-like"/>
    <property type="match status" value="1"/>
</dbReference>
<evidence type="ECO:0000313" key="2">
    <source>
        <dbReference type="EMBL" id="CDF90633.1"/>
    </source>
</evidence>
<dbReference type="AlphaFoldDB" id="A0A8J2X9G7"/>
<reference evidence="3" key="1">
    <citation type="journal article" date="2013" name="Genome Announc.">
        <title>Genome sequence of the food spoilage yeast Zygosaccharomyces bailii CLIB 213(T).</title>
        <authorList>
            <person name="Galeote V."/>
            <person name="Bigey F."/>
            <person name="Devillers H."/>
            <person name="Neuveglise C."/>
            <person name="Dequin S."/>
        </authorList>
    </citation>
    <scope>NUCLEOTIDE SEQUENCE [LARGE SCALE GENOMIC DNA]</scope>
    <source>
        <strain evidence="3">CLIB 213 / ATCC 58445 / CBS 680 / CCRC 21525 / NBRC 1098 / NCYC 1416 / NRRL Y-2227</strain>
    </source>
</reference>
<dbReference type="OrthoDB" id="411584at2759"/>
<dbReference type="PIRSF" id="PIRSF003113">
    <property type="entry name" value="BolA"/>
    <property type="match status" value="1"/>
</dbReference>
<dbReference type="PANTHER" id="PTHR46230:SF7">
    <property type="entry name" value="BOLA-LIKE PROTEIN 1"/>
    <property type="match status" value="1"/>
</dbReference>
<dbReference type="GO" id="GO:0044572">
    <property type="term" value="P:[4Fe-4S] cluster assembly"/>
    <property type="evidence" value="ECO:0007669"/>
    <property type="project" value="TreeGrafter"/>
</dbReference>
<dbReference type="InterPro" id="IPR036065">
    <property type="entry name" value="BolA-like_sf"/>
</dbReference>
<dbReference type="Pfam" id="PF01722">
    <property type="entry name" value="BolA"/>
    <property type="match status" value="1"/>
</dbReference>
<evidence type="ECO:0000313" key="3">
    <source>
        <dbReference type="Proteomes" id="UP000019375"/>
    </source>
</evidence>
<organism evidence="2 3">
    <name type="scientific">Zygosaccharomyces bailii (strain CLIB 213 / ATCC 58445 / CBS 680 / BCRC 21525 / NBRC 1098 / NCYC 1416 / NRRL Y-2227)</name>
    <dbReference type="NCBI Taxonomy" id="1333698"/>
    <lineage>
        <taxon>Eukaryota</taxon>
        <taxon>Fungi</taxon>
        <taxon>Dikarya</taxon>
        <taxon>Ascomycota</taxon>
        <taxon>Saccharomycotina</taxon>
        <taxon>Saccharomycetes</taxon>
        <taxon>Saccharomycetales</taxon>
        <taxon>Saccharomycetaceae</taxon>
        <taxon>Zygosaccharomyces</taxon>
    </lineage>
</organism>
<sequence length="121" mass="13682">MLKSLVRSMSVAANRSVDGPMAQAIKAKMYKCFPRMTHFAIFNDSYKHAGHHGVADAQNKIESHFRLEIVSDEFLGIPLPQRHRMVYQLLQEEMSSVGGGVHALQLTTRTVAEQQRRSEKT</sequence>
<gene>
    <name evidence="2" type="ORF">BN860_05578g</name>
</gene>
<dbReference type="InterPro" id="IPR002634">
    <property type="entry name" value="BolA"/>
</dbReference>
<accession>A0A8J2X9G7</accession>
<dbReference type="PANTHER" id="PTHR46230">
    <property type="match status" value="1"/>
</dbReference>
<dbReference type="SUPFAM" id="SSF82657">
    <property type="entry name" value="BolA-like"/>
    <property type="match status" value="1"/>
</dbReference>
<comment type="similarity">
    <text evidence="1">Belongs to the BolA/IbaG family.</text>
</comment>
<name>A0A8J2X9G7_ZYGB2</name>
<dbReference type="EMBL" id="HG316460">
    <property type="protein sequence ID" value="CDF90633.1"/>
    <property type="molecule type" value="Genomic_DNA"/>
</dbReference>